<feature type="transmembrane region" description="Helical" evidence="2">
    <location>
        <begin position="234"/>
        <end position="260"/>
    </location>
</feature>
<dbReference type="NCBIfam" id="TIGR00056">
    <property type="entry name" value="MlaE family lipid ABC transporter permease subunit"/>
    <property type="match status" value="1"/>
</dbReference>
<keyword evidence="2" id="KW-0812">Transmembrane</keyword>
<keyword evidence="5" id="KW-1185">Reference proteome</keyword>
<feature type="transmembrane region" description="Helical" evidence="2">
    <location>
        <begin position="389"/>
        <end position="410"/>
    </location>
</feature>
<protein>
    <submittedName>
        <fullName evidence="4">MlaE family lipid ABC transporter permease subunit</fullName>
    </submittedName>
</protein>
<dbReference type="AlphaFoldDB" id="A0A5B2VGH8"/>
<keyword evidence="2" id="KW-0472">Membrane</keyword>
<gene>
    <name evidence="4" type="ORF">F0L46_09750</name>
</gene>
<accession>A0A5B2VGH8</accession>
<evidence type="ECO:0000259" key="3">
    <source>
        <dbReference type="PROSITE" id="PS50801"/>
    </source>
</evidence>
<sequence length="412" mass="43970">MRGPSFLQGALDSAARGTLSPIGTAFPRPPIVPSAPSPEPQAVLDHDGTGARVVLSGRWTADQAPGVEARMAEVADAVVGERLVLLDLARVERLDTLGAWVLDRTRHELGTRGLAADFVNARAEHRILLDEVAFRGFQESVPVRRSRAIDFLAEVGGTVVGAGRDLASGISFMGEFVAALLRVATKPARFRITSLVYHLEHIAFRGVPIIVLISFLVGCIVAQQGLFQLQRFGAAPFVVNLVGILVMRELAVLLTSIMVAGRSGSAFTAEIGSMRMREEIDALRVMGLDPVEVLIVPRILALVVALPLLSFLSAMAALAGGGVVAWLYGDISPDVYLARLRTSIGFNTFMVGFIKAPFMALVIGLIATMEGLAVQGSAESLGRHVTASVVKAIFMVIVLDGIFAMFFAAIRY</sequence>
<dbReference type="Pfam" id="PF02405">
    <property type="entry name" value="MlaE"/>
    <property type="match status" value="1"/>
</dbReference>
<dbReference type="InterPro" id="IPR036513">
    <property type="entry name" value="STAS_dom_sf"/>
</dbReference>
<feature type="transmembrane region" description="Helical" evidence="2">
    <location>
        <begin position="299"/>
        <end position="328"/>
    </location>
</feature>
<name>A0A5B2VGH8_9HYPH</name>
<dbReference type="PANTHER" id="PTHR30188">
    <property type="entry name" value="ABC TRANSPORTER PERMEASE PROTEIN-RELATED"/>
    <property type="match status" value="1"/>
</dbReference>
<feature type="domain" description="STAS" evidence="3">
    <location>
        <begin position="53"/>
        <end position="162"/>
    </location>
</feature>
<dbReference type="Proteomes" id="UP000323142">
    <property type="component" value="Unassembled WGS sequence"/>
</dbReference>
<dbReference type="PROSITE" id="PS50801">
    <property type="entry name" value="STAS"/>
    <property type="match status" value="1"/>
</dbReference>
<dbReference type="PANTHER" id="PTHR30188:SF3">
    <property type="entry name" value="ABC TRANSPORTER PERMEASE"/>
    <property type="match status" value="1"/>
</dbReference>
<evidence type="ECO:0000313" key="5">
    <source>
        <dbReference type="Proteomes" id="UP000323142"/>
    </source>
</evidence>
<dbReference type="Gene3D" id="3.30.750.24">
    <property type="entry name" value="STAS domain"/>
    <property type="match status" value="1"/>
</dbReference>
<dbReference type="GO" id="GO:0043190">
    <property type="term" value="C:ATP-binding cassette (ABC) transporter complex"/>
    <property type="evidence" value="ECO:0007669"/>
    <property type="project" value="InterPro"/>
</dbReference>
<evidence type="ECO:0000256" key="1">
    <source>
        <dbReference type="ARBA" id="ARBA00003787"/>
    </source>
</evidence>
<evidence type="ECO:0000256" key="2">
    <source>
        <dbReference type="SAM" id="Phobius"/>
    </source>
</evidence>
<dbReference type="EMBL" id="VUOA01000019">
    <property type="protein sequence ID" value="KAA2237277.1"/>
    <property type="molecule type" value="Genomic_DNA"/>
</dbReference>
<feature type="transmembrane region" description="Helical" evidence="2">
    <location>
        <begin position="349"/>
        <end position="369"/>
    </location>
</feature>
<comment type="function">
    <text evidence="1">Could be part of an ABC transporter complex.</text>
</comment>
<dbReference type="InterPro" id="IPR002645">
    <property type="entry name" value="STAS_dom"/>
</dbReference>
<dbReference type="SUPFAM" id="SSF52091">
    <property type="entry name" value="SpoIIaa-like"/>
    <property type="match status" value="1"/>
</dbReference>
<dbReference type="InterPro" id="IPR030802">
    <property type="entry name" value="Permease_MalE"/>
</dbReference>
<dbReference type="GO" id="GO:0005548">
    <property type="term" value="F:phospholipid transporter activity"/>
    <property type="evidence" value="ECO:0007669"/>
    <property type="project" value="TreeGrafter"/>
</dbReference>
<feature type="transmembrane region" description="Helical" evidence="2">
    <location>
        <begin position="202"/>
        <end position="222"/>
    </location>
</feature>
<reference evidence="4 5" key="2">
    <citation type="submission" date="2019-09" db="EMBL/GenBank/DDBJ databases">
        <authorList>
            <person name="Jin C."/>
        </authorList>
    </citation>
    <scope>NUCLEOTIDE SEQUENCE [LARGE SCALE GENOMIC DNA]</scope>
    <source>
        <strain evidence="4 5">BN140002</strain>
    </source>
</reference>
<dbReference type="OrthoDB" id="9805022at2"/>
<proteinExistence type="predicted"/>
<comment type="caution">
    <text evidence="4">The sequence shown here is derived from an EMBL/GenBank/DDBJ whole genome shotgun (WGS) entry which is preliminary data.</text>
</comment>
<evidence type="ECO:0000313" key="4">
    <source>
        <dbReference type="EMBL" id="KAA2237277.1"/>
    </source>
</evidence>
<keyword evidence="2" id="KW-1133">Transmembrane helix</keyword>
<dbReference type="InterPro" id="IPR003453">
    <property type="entry name" value="ABC_MlaE_roteobac"/>
</dbReference>
<reference evidence="4 5" key="1">
    <citation type="submission" date="2019-09" db="EMBL/GenBank/DDBJ databases">
        <title>Salinarimonas rosea gen. nov., sp. nov., a new member of the a-2 subgroup of the Proteobacteria.</title>
        <authorList>
            <person name="Liu J."/>
        </authorList>
    </citation>
    <scope>NUCLEOTIDE SEQUENCE [LARGE SCALE GENOMIC DNA]</scope>
    <source>
        <strain evidence="4 5">BN140002</strain>
    </source>
</reference>
<organism evidence="4 5">
    <name type="scientific">Salinarimonas soli</name>
    <dbReference type="NCBI Taxonomy" id="1638099"/>
    <lineage>
        <taxon>Bacteria</taxon>
        <taxon>Pseudomonadati</taxon>
        <taxon>Pseudomonadota</taxon>
        <taxon>Alphaproteobacteria</taxon>
        <taxon>Hyphomicrobiales</taxon>
        <taxon>Salinarimonadaceae</taxon>
        <taxon>Salinarimonas</taxon>
    </lineage>
</organism>